<dbReference type="Proteomes" id="UP000036403">
    <property type="component" value="Unassembled WGS sequence"/>
</dbReference>
<accession>A0A0J7NF53</accession>
<evidence type="ECO:0000256" key="1">
    <source>
        <dbReference type="SAM" id="MobiDB-lite"/>
    </source>
</evidence>
<proteinExistence type="predicted"/>
<feature type="region of interest" description="Disordered" evidence="1">
    <location>
        <begin position="1"/>
        <end position="69"/>
    </location>
</feature>
<sequence length="69" mass="7470">MFSAEITTVEEVVEVPECTQAPNEPDTEPEVQEGTPDERKKGASQTTEDNVGEETAPEHEGQQQHTGCG</sequence>
<dbReference type="PaxDb" id="67767-A0A0J7NF53"/>
<name>A0A0J7NF53_LASNI</name>
<dbReference type="AlphaFoldDB" id="A0A0J7NF53"/>
<gene>
    <name evidence="2" type="ORF">RF55_9019</name>
</gene>
<evidence type="ECO:0000313" key="3">
    <source>
        <dbReference type="Proteomes" id="UP000036403"/>
    </source>
</evidence>
<reference evidence="2 3" key="1">
    <citation type="submission" date="2015-04" db="EMBL/GenBank/DDBJ databases">
        <title>Lasius niger genome sequencing.</title>
        <authorList>
            <person name="Konorov E.A."/>
            <person name="Nikitin M.A."/>
            <person name="Kirill M.V."/>
            <person name="Chang P."/>
        </authorList>
    </citation>
    <scope>NUCLEOTIDE SEQUENCE [LARGE SCALE GENOMIC DNA]</scope>
    <source>
        <tissue evidence="2">Whole</tissue>
    </source>
</reference>
<organism evidence="2 3">
    <name type="scientific">Lasius niger</name>
    <name type="common">Black garden ant</name>
    <dbReference type="NCBI Taxonomy" id="67767"/>
    <lineage>
        <taxon>Eukaryota</taxon>
        <taxon>Metazoa</taxon>
        <taxon>Ecdysozoa</taxon>
        <taxon>Arthropoda</taxon>
        <taxon>Hexapoda</taxon>
        <taxon>Insecta</taxon>
        <taxon>Pterygota</taxon>
        <taxon>Neoptera</taxon>
        <taxon>Endopterygota</taxon>
        <taxon>Hymenoptera</taxon>
        <taxon>Apocrita</taxon>
        <taxon>Aculeata</taxon>
        <taxon>Formicoidea</taxon>
        <taxon>Formicidae</taxon>
        <taxon>Formicinae</taxon>
        <taxon>Lasius</taxon>
        <taxon>Lasius</taxon>
    </lineage>
</organism>
<dbReference type="EMBL" id="LBMM01005859">
    <property type="protein sequence ID" value="KMQ91150.1"/>
    <property type="molecule type" value="Genomic_DNA"/>
</dbReference>
<keyword evidence="3" id="KW-1185">Reference proteome</keyword>
<evidence type="ECO:0000313" key="2">
    <source>
        <dbReference type="EMBL" id="KMQ91150.1"/>
    </source>
</evidence>
<comment type="caution">
    <text evidence="2">The sequence shown here is derived from an EMBL/GenBank/DDBJ whole genome shotgun (WGS) entry which is preliminary data.</text>
</comment>
<protein>
    <submittedName>
        <fullName evidence="2">Uncharacterized protein</fullName>
    </submittedName>
</protein>